<evidence type="ECO:0000313" key="4">
    <source>
        <dbReference type="EMBL" id="KXU13332.1"/>
    </source>
</evidence>
<sequence length="205" mass="24050">MKTAYDIFIESSFSLSDGFDDRLLEDYQKAIMEIPKISKVKSQRGRTYGSNIYLDITLEMNPDLSVFESHEIADQVESMLEERFGVFDTDVHIEPAPIPEDEILDNVYKKLLMREQLIDQGNQLEELLADDFVYIRQDGEQMNKEAYKAEKELNSAIKDIQITSISQKTKLICYEMDGIVHTSIWRRHETWQNVFHQETKKEDKQ</sequence>
<keyword evidence="2" id="KW-0813">Transport</keyword>
<dbReference type="Proteomes" id="UP000070779">
    <property type="component" value="Unassembled WGS sequence"/>
</dbReference>
<proteinExistence type="inferred from homology"/>
<dbReference type="InterPro" id="IPR027470">
    <property type="entry name" value="Cation_efflux_CTD"/>
</dbReference>
<name>A0A139REX9_STRMT</name>
<dbReference type="Gene3D" id="3.30.70.1350">
    <property type="entry name" value="Cation efflux protein, cytoplasmic domain"/>
    <property type="match status" value="1"/>
</dbReference>
<dbReference type="PANTHER" id="PTHR43840:SF50">
    <property type="entry name" value="MANGANESE EFFLUX SYSTEM PROTEIN MNES"/>
    <property type="match status" value="1"/>
</dbReference>
<dbReference type="InterPro" id="IPR032710">
    <property type="entry name" value="NTF2-like_dom_sf"/>
</dbReference>
<protein>
    <submittedName>
        <fullName evidence="4">Cobalt-zinc-cadmium resistance protein</fullName>
    </submittedName>
</protein>
<dbReference type="PATRIC" id="fig|28037.238.peg.901"/>
<comment type="similarity">
    <text evidence="1">Belongs to the cation diffusion facilitator (CDF) transporter (TC 2.A.4) family.</text>
</comment>
<organism evidence="4 5">
    <name type="scientific">Streptococcus mitis</name>
    <dbReference type="NCBI Taxonomy" id="28037"/>
    <lineage>
        <taxon>Bacteria</taxon>
        <taxon>Bacillati</taxon>
        <taxon>Bacillota</taxon>
        <taxon>Bacilli</taxon>
        <taxon>Lactobacillales</taxon>
        <taxon>Streptococcaceae</taxon>
        <taxon>Streptococcus</taxon>
        <taxon>Streptococcus mitis group</taxon>
    </lineage>
</organism>
<evidence type="ECO:0000313" key="5">
    <source>
        <dbReference type="Proteomes" id="UP000070779"/>
    </source>
</evidence>
<dbReference type="GO" id="GO:0008324">
    <property type="term" value="F:monoatomic cation transmembrane transporter activity"/>
    <property type="evidence" value="ECO:0007669"/>
    <property type="project" value="TreeGrafter"/>
</dbReference>
<gene>
    <name evidence="4" type="ORF">SMIDD22_00739</name>
</gene>
<dbReference type="GO" id="GO:0016020">
    <property type="term" value="C:membrane"/>
    <property type="evidence" value="ECO:0007669"/>
    <property type="project" value="TreeGrafter"/>
</dbReference>
<dbReference type="Pfam" id="PF16916">
    <property type="entry name" value="ZT_dimer"/>
    <property type="match status" value="1"/>
</dbReference>
<dbReference type="AlphaFoldDB" id="A0A139REX9"/>
<feature type="domain" description="Cation efflux protein cytoplasmic" evidence="3">
    <location>
        <begin position="22"/>
        <end position="95"/>
    </location>
</feature>
<dbReference type="EMBL" id="LQZD01000214">
    <property type="protein sequence ID" value="KXU13332.1"/>
    <property type="molecule type" value="Genomic_DNA"/>
</dbReference>
<evidence type="ECO:0000256" key="1">
    <source>
        <dbReference type="ARBA" id="ARBA00008114"/>
    </source>
</evidence>
<dbReference type="InterPro" id="IPR036837">
    <property type="entry name" value="Cation_efflux_CTD_sf"/>
</dbReference>
<evidence type="ECO:0000256" key="2">
    <source>
        <dbReference type="ARBA" id="ARBA00022448"/>
    </source>
</evidence>
<dbReference type="PANTHER" id="PTHR43840">
    <property type="entry name" value="MITOCHONDRIAL METAL TRANSPORTER 1-RELATED"/>
    <property type="match status" value="1"/>
</dbReference>
<reference evidence="4 5" key="1">
    <citation type="submission" date="2016-01" db="EMBL/GenBank/DDBJ databases">
        <title>Highly variable Streptococcus oralis are common among viridans streptococci isolated from primates.</title>
        <authorList>
            <person name="Denapaite D."/>
            <person name="Rieger M."/>
            <person name="Koendgen S."/>
            <person name="Brueckner R."/>
            <person name="Ochigava I."/>
            <person name="Kappeler P."/>
            <person name="Maetz-Rensing K."/>
            <person name="Leendertz F."/>
            <person name="Hakenbeck R."/>
        </authorList>
    </citation>
    <scope>NUCLEOTIDE SEQUENCE [LARGE SCALE GENOMIC DNA]</scope>
    <source>
        <strain evidence="4 5">DD22</strain>
    </source>
</reference>
<dbReference type="SUPFAM" id="SSF54427">
    <property type="entry name" value="NTF2-like"/>
    <property type="match status" value="1"/>
</dbReference>
<evidence type="ECO:0000259" key="3">
    <source>
        <dbReference type="Pfam" id="PF16916"/>
    </source>
</evidence>
<accession>A0A139REX9</accession>
<comment type="caution">
    <text evidence="4">The sequence shown here is derived from an EMBL/GenBank/DDBJ whole genome shotgun (WGS) entry which is preliminary data.</text>
</comment>
<dbReference type="InterPro" id="IPR050291">
    <property type="entry name" value="CDF_Transporter"/>
</dbReference>
<dbReference type="SUPFAM" id="SSF160240">
    <property type="entry name" value="Cation efflux protein cytoplasmic domain-like"/>
    <property type="match status" value="1"/>
</dbReference>